<protein>
    <submittedName>
        <fullName evidence="9">Peptidase S8</fullName>
    </submittedName>
</protein>
<dbReference type="GO" id="GO:0004252">
    <property type="term" value="F:serine-type endopeptidase activity"/>
    <property type="evidence" value="ECO:0007669"/>
    <property type="project" value="UniProtKB-UniRule"/>
</dbReference>
<feature type="active site" description="Charge relay system" evidence="5 6">
    <location>
        <position position="120"/>
    </location>
</feature>
<organism evidence="9 10">
    <name type="scientific">Brunnivagina elsteri CCALA 953</name>
    <dbReference type="NCBI Taxonomy" id="987040"/>
    <lineage>
        <taxon>Bacteria</taxon>
        <taxon>Bacillati</taxon>
        <taxon>Cyanobacteriota</taxon>
        <taxon>Cyanophyceae</taxon>
        <taxon>Nostocales</taxon>
        <taxon>Calotrichaceae</taxon>
        <taxon>Brunnivagina</taxon>
    </lineage>
</organism>
<dbReference type="PROSITE" id="PS00136">
    <property type="entry name" value="SUBTILASE_ASP"/>
    <property type="match status" value="1"/>
</dbReference>
<dbReference type="InterPro" id="IPR034204">
    <property type="entry name" value="PfSUB1-like_cat_dom"/>
</dbReference>
<dbReference type="PROSITE" id="PS00138">
    <property type="entry name" value="SUBTILASE_SER"/>
    <property type="match status" value="1"/>
</dbReference>
<evidence type="ECO:0000256" key="1">
    <source>
        <dbReference type="ARBA" id="ARBA00011073"/>
    </source>
</evidence>
<proteinExistence type="inferred from homology"/>
<feature type="domain" description="Peptidase S8/S53" evidence="8">
    <location>
        <begin position="111"/>
        <end position="370"/>
    </location>
</feature>
<evidence type="ECO:0000256" key="3">
    <source>
        <dbReference type="ARBA" id="ARBA00022801"/>
    </source>
</evidence>
<dbReference type="CDD" id="cd07473">
    <property type="entry name" value="Peptidases_S8_Subtilisin_like"/>
    <property type="match status" value="1"/>
</dbReference>
<dbReference type="PANTHER" id="PTHR43399">
    <property type="entry name" value="SUBTILISIN-RELATED"/>
    <property type="match status" value="1"/>
</dbReference>
<dbReference type="InterPro" id="IPR022398">
    <property type="entry name" value="Peptidase_S8_His-AS"/>
</dbReference>
<dbReference type="PROSITE" id="PS00137">
    <property type="entry name" value="SUBTILASE_HIS"/>
    <property type="match status" value="1"/>
</dbReference>
<reference evidence="9 10" key="1">
    <citation type="submission" date="2017-08" db="EMBL/GenBank/DDBJ databases">
        <title>Draft genome sequence of filamentous cyanobacterium Calothrix elsteri CCALA 953.</title>
        <authorList>
            <person name="Gagunashvili A.N."/>
            <person name="Elster J."/>
            <person name="Andresson O.S."/>
        </authorList>
    </citation>
    <scope>NUCLEOTIDE SEQUENCE [LARGE SCALE GENOMIC DNA]</scope>
    <source>
        <strain evidence="9 10">CCALA 953</strain>
    </source>
</reference>
<evidence type="ECO:0000313" key="9">
    <source>
        <dbReference type="EMBL" id="PAX46856.1"/>
    </source>
</evidence>
<dbReference type="PROSITE" id="PS51892">
    <property type="entry name" value="SUBTILASE"/>
    <property type="match status" value="1"/>
</dbReference>
<dbReference type="InterPro" id="IPR051048">
    <property type="entry name" value="Peptidase_S8/S53_subtilisin"/>
</dbReference>
<dbReference type="InterPro" id="IPR000209">
    <property type="entry name" value="Peptidase_S8/S53_dom"/>
</dbReference>
<feature type="active site" description="Charge relay system" evidence="5 6">
    <location>
        <position position="175"/>
    </location>
</feature>
<dbReference type="InterPro" id="IPR015500">
    <property type="entry name" value="Peptidase_S8_subtilisin-rel"/>
</dbReference>
<keyword evidence="10" id="KW-1185">Reference proteome</keyword>
<dbReference type="PRINTS" id="PR00723">
    <property type="entry name" value="SUBTILISIN"/>
</dbReference>
<dbReference type="SUPFAM" id="SSF52743">
    <property type="entry name" value="Subtilisin-like"/>
    <property type="match status" value="1"/>
</dbReference>
<dbReference type="InterPro" id="IPR023828">
    <property type="entry name" value="Peptidase_S8_Ser-AS"/>
</dbReference>
<dbReference type="PANTHER" id="PTHR43399:SF4">
    <property type="entry name" value="CELL WALL-ASSOCIATED PROTEASE"/>
    <property type="match status" value="1"/>
</dbReference>
<evidence type="ECO:0000256" key="2">
    <source>
        <dbReference type="ARBA" id="ARBA00022670"/>
    </source>
</evidence>
<dbReference type="EMBL" id="NTFS01000608">
    <property type="protein sequence ID" value="PAX46856.1"/>
    <property type="molecule type" value="Genomic_DNA"/>
</dbReference>
<sequence length="502" mass="53394">MPINYMSNNSVSKQELNITPTSSITNFDSNNNDIYSTHSFKHHNSSSYSNNSEISTQSYNSTTGYGLVDASTAVAKAAGRDKFADVPDLVGYNWGDDMVKAPEAWAKGYTGEGIVVAVLDTGVDRNHEDLKNNIWKNTKEIEGNGKDDDGNGYVDDVYGWNFDSNNNNTIDVDGHGTHVSGTIAAEKNDKGATGVAYNSKIMAVKVLDDSGSGSYDSIAKGIRYAVDNGAKVINMSLGGGSSNQVMQEALQYASSKGTIVVMAAGNSGSSSPIYPARYAKDTGVAVGAVDKDGKQASFSNRSGNDKLTYVTAPGVSIYSTVPNNGYENYSGTSMAAPHVAGVVALMLSANPNLSDSQVRQILADTSGNSGQDSTPTPIPSFNFGDIFNGFNPFSSSIESSSLNQGSYDYTTGFETANNIFDNNSNTGFNGSIANNSNKSLAISSTNTITNSEMSEYWSQNQTTSDVSSMASTNPSDPENILKRYGEILMAPYQDFFRLIPTK</sequence>
<evidence type="ECO:0000256" key="5">
    <source>
        <dbReference type="PIRSR" id="PIRSR615500-1"/>
    </source>
</evidence>
<keyword evidence="2 6" id="KW-0645">Protease</keyword>
<keyword evidence="4 6" id="KW-0720">Serine protease</keyword>
<dbReference type="GO" id="GO:0006508">
    <property type="term" value="P:proteolysis"/>
    <property type="evidence" value="ECO:0007669"/>
    <property type="project" value="UniProtKB-KW"/>
</dbReference>
<dbReference type="AlphaFoldDB" id="A0A2A2TAF1"/>
<comment type="caution">
    <text evidence="9">The sequence shown here is derived from an EMBL/GenBank/DDBJ whole genome shotgun (WGS) entry which is preliminary data.</text>
</comment>
<dbReference type="Gene3D" id="3.40.50.200">
    <property type="entry name" value="Peptidase S8/S53 domain"/>
    <property type="match status" value="1"/>
</dbReference>
<dbReference type="RefSeq" id="WP_095724926.1">
    <property type="nucleotide sequence ID" value="NZ_NTFS01000608.1"/>
</dbReference>
<dbReference type="InterPro" id="IPR023827">
    <property type="entry name" value="Peptidase_S8_Asp-AS"/>
</dbReference>
<dbReference type="Proteomes" id="UP000218238">
    <property type="component" value="Unassembled WGS sequence"/>
</dbReference>
<gene>
    <name evidence="9" type="ORF">CK510_29020</name>
</gene>
<evidence type="ECO:0000256" key="6">
    <source>
        <dbReference type="PROSITE-ProRule" id="PRU01240"/>
    </source>
</evidence>
<feature type="active site" description="Charge relay system" evidence="5 6">
    <location>
        <position position="333"/>
    </location>
</feature>
<evidence type="ECO:0000259" key="8">
    <source>
        <dbReference type="Pfam" id="PF00082"/>
    </source>
</evidence>
<comment type="similarity">
    <text evidence="1 6 7">Belongs to the peptidase S8 family.</text>
</comment>
<keyword evidence="3 6" id="KW-0378">Hydrolase</keyword>
<evidence type="ECO:0000256" key="7">
    <source>
        <dbReference type="RuleBase" id="RU003355"/>
    </source>
</evidence>
<name>A0A2A2TAF1_9CYAN</name>
<dbReference type="OrthoDB" id="9798386at2"/>
<accession>A0A2A2TAF1</accession>
<dbReference type="Pfam" id="PF00082">
    <property type="entry name" value="Peptidase_S8"/>
    <property type="match status" value="1"/>
</dbReference>
<evidence type="ECO:0000313" key="10">
    <source>
        <dbReference type="Proteomes" id="UP000218238"/>
    </source>
</evidence>
<evidence type="ECO:0000256" key="4">
    <source>
        <dbReference type="ARBA" id="ARBA00022825"/>
    </source>
</evidence>
<dbReference type="InterPro" id="IPR036852">
    <property type="entry name" value="Peptidase_S8/S53_dom_sf"/>
</dbReference>